<evidence type="ECO:0000256" key="5">
    <source>
        <dbReference type="ARBA" id="ARBA00022847"/>
    </source>
</evidence>
<dbReference type="Proteomes" id="UP000295371">
    <property type="component" value="Unassembled WGS sequence"/>
</dbReference>
<evidence type="ECO:0000256" key="8">
    <source>
        <dbReference type="SAM" id="Phobius"/>
    </source>
</evidence>
<feature type="transmembrane region" description="Helical" evidence="8">
    <location>
        <begin position="283"/>
        <end position="304"/>
    </location>
</feature>
<dbReference type="PANTHER" id="PTHR43528">
    <property type="entry name" value="ALPHA-KETOGLUTARATE PERMEASE"/>
    <property type="match status" value="1"/>
</dbReference>
<evidence type="ECO:0000256" key="2">
    <source>
        <dbReference type="ARBA" id="ARBA00022448"/>
    </source>
</evidence>
<feature type="transmembrane region" description="Helical" evidence="8">
    <location>
        <begin position="337"/>
        <end position="361"/>
    </location>
</feature>
<evidence type="ECO:0000313" key="10">
    <source>
        <dbReference type="EMBL" id="TDT29850.1"/>
    </source>
</evidence>
<feature type="transmembrane region" description="Helical" evidence="8">
    <location>
        <begin position="157"/>
        <end position="180"/>
    </location>
</feature>
<dbReference type="SUPFAM" id="SSF103473">
    <property type="entry name" value="MFS general substrate transporter"/>
    <property type="match status" value="1"/>
</dbReference>
<dbReference type="PROSITE" id="PS50850">
    <property type="entry name" value="MFS"/>
    <property type="match status" value="1"/>
</dbReference>
<dbReference type="OrthoDB" id="9066401at2"/>
<dbReference type="InterPro" id="IPR036259">
    <property type="entry name" value="MFS_trans_sf"/>
</dbReference>
<organism evidence="10 11">
    <name type="scientific">Naumannella halotolerans</name>
    <dbReference type="NCBI Taxonomy" id="993414"/>
    <lineage>
        <taxon>Bacteria</taxon>
        <taxon>Bacillati</taxon>
        <taxon>Actinomycetota</taxon>
        <taxon>Actinomycetes</taxon>
        <taxon>Propionibacteriales</taxon>
        <taxon>Propionibacteriaceae</taxon>
        <taxon>Naumannella</taxon>
    </lineage>
</organism>
<feature type="transmembrane region" description="Helical" evidence="8">
    <location>
        <begin position="382"/>
        <end position="402"/>
    </location>
</feature>
<dbReference type="RefSeq" id="WP_133755782.1">
    <property type="nucleotide sequence ID" value="NZ_CP171129.1"/>
</dbReference>
<dbReference type="GO" id="GO:0015293">
    <property type="term" value="F:symporter activity"/>
    <property type="evidence" value="ECO:0007669"/>
    <property type="project" value="UniProtKB-KW"/>
</dbReference>
<feature type="transmembrane region" description="Helical" evidence="8">
    <location>
        <begin position="246"/>
        <end position="271"/>
    </location>
</feature>
<evidence type="ECO:0000256" key="4">
    <source>
        <dbReference type="ARBA" id="ARBA00022692"/>
    </source>
</evidence>
<dbReference type="AlphaFoldDB" id="A0A4R7IYR0"/>
<keyword evidence="5" id="KW-0769">Symport</keyword>
<dbReference type="InterPro" id="IPR051084">
    <property type="entry name" value="H+-coupled_symporters"/>
</dbReference>
<comment type="caution">
    <text evidence="10">The sequence shown here is derived from an EMBL/GenBank/DDBJ whole genome shotgun (WGS) entry which is preliminary data.</text>
</comment>
<comment type="subcellular location">
    <subcellularLocation>
        <location evidence="1">Cell membrane</location>
        <topology evidence="1">Multi-pass membrane protein</topology>
    </subcellularLocation>
</comment>
<gene>
    <name evidence="10" type="ORF">CLV29_2871</name>
</gene>
<feature type="transmembrane region" description="Helical" evidence="8">
    <location>
        <begin position="92"/>
        <end position="110"/>
    </location>
</feature>
<evidence type="ECO:0000256" key="7">
    <source>
        <dbReference type="ARBA" id="ARBA00023136"/>
    </source>
</evidence>
<keyword evidence="7 8" id="KW-0472">Membrane</keyword>
<evidence type="ECO:0000256" key="6">
    <source>
        <dbReference type="ARBA" id="ARBA00022989"/>
    </source>
</evidence>
<accession>A0A4R7IYR0</accession>
<dbReference type="PANTHER" id="PTHR43528:SF1">
    <property type="entry name" value="ALPHA-KETOGLUTARATE PERMEASE"/>
    <property type="match status" value="1"/>
</dbReference>
<dbReference type="GO" id="GO:0005886">
    <property type="term" value="C:plasma membrane"/>
    <property type="evidence" value="ECO:0007669"/>
    <property type="project" value="UniProtKB-SubCell"/>
</dbReference>
<keyword evidence="3" id="KW-1003">Cell membrane</keyword>
<keyword evidence="2" id="KW-0813">Transport</keyword>
<keyword evidence="6 8" id="KW-1133">Transmembrane helix</keyword>
<keyword evidence="11" id="KW-1185">Reference proteome</keyword>
<sequence length="434" mass="46273">MTNPSLAARPTRATTVQKKVLLGGSVGQFIEFYDFTLYGLTAVIFSTHFFPQGDALTGLLVVFATFGVAFVCRPLGGLFFGALGDRIGRRRTLAITLFLVGGATTLIGLLPTFHQVGWLAPVLLVLCRLAQGFSAGGESVGGPSFVFEHAPVARRGFWINITLAATALPSVVAGGLILALSTGLSDAAFDSWGWRVPFLLALPLSAFGVWIRSQTEESEVFKEAVAERGEEFSPIRESLAKNWRQMLQVIFVMGLTAMGFYFLSAYFVTYIQTAGNLSREQALLTNALAMTSYAILLPVGGLIGDRVGRKPMIMIGSAVLAVISIPVFTMVTSGNFGLALLGQAIFVVGLCLYGGGCYTFFVEIFNTRTRFTSTAMSYNVAYALFGGTAPFVGTALVGATQVASSPGYYMAAAAVAVFLLIILTRVPETRGRQG</sequence>
<feature type="transmembrane region" description="Helical" evidence="8">
    <location>
        <begin position="116"/>
        <end position="136"/>
    </location>
</feature>
<feature type="transmembrane region" description="Helical" evidence="8">
    <location>
        <begin position="56"/>
        <end position="80"/>
    </location>
</feature>
<evidence type="ECO:0000256" key="3">
    <source>
        <dbReference type="ARBA" id="ARBA00022475"/>
    </source>
</evidence>
<name>A0A4R7IYR0_9ACTN</name>
<feature type="transmembrane region" description="Helical" evidence="8">
    <location>
        <begin position="192"/>
        <end position="211"/>
    </location>
</feature>
<feature type="domain" description="Major facilitator superfamily (MFS) profile" evidence="9">
    <location>
        <begin position="20"/>
        <end position="430"/>
    </location>
</feature>
<dbReference type="Pfam" id="PF07690">
    <property type="entry name" value="MFS_1"/>
    <property type="match status" value="1"/>
</dbReference>
<reference evidence="10 11" key="1">
    <citation type="submission" date="2019-03" db="EMBL/GenBank/DDBJ databases">
        <title>Genomic Encyclopedia of Archaeal and Bacterial Type Strains, Phase II (KMG-II): from individual species to whole genera.</title>
        <authorList>
            <person name="Goeker M."/>
        </authorList>
    </citation>
    <scope>NUCLEOTIDE SEQUENCE [LARGE SCALE GENOMIC DNA]</scope>
    <source>
        <strain evidence="10 11">DSM 24323</strain>
    </source>
</reference>
<feature type="transmembrane region" description="Helical" evidence="8">
    <location>
        <begin position="408"/>
        <end position="426"/>
    </location>
</feature>
<proteinExistence type="predicted"/>
<evidence type="ECO:0000313" key="11">
    <source>
        <dbReference type="Proteomes" id="UP000295371"/>
    </source>
</evidence>
<dbReference type="Gene3D" id="1.20.1250.20">
    <property type="entry name" value="MFS general substrate transporter like domains"/>
    <property type="match status" value="2"/>
</dbReference>
<dbReference type="EMBL" id="SOAW01000003">
    <property type="protein sequence ID" value="TDT29850.1"/>
    <property type="molecule type" value="Genomic_DNA"/>
</dbReference>
<protein>
    <submittedName>
        <fullName evidence="10">MHS family proline/betaine transporter-like MFS transporter</fullName>
    </submittedName>
</protein>
<feature type="transmembrane region" description="Helical" evidence="8">
    <location>
        <begin position="32"/>
        <end position="50"/>
    </location>
</feature>
<dbReference type="InterPro" id="IPR020846">
    <property type="entry name" value="MFS_dom"/>
</dbReference>
<evidence type="ECO:0000259" key="9">
    <source>
        <dbReference type="PROSITE" id="PS50850"/>
    </source>
</evidence>
<evidence type="ECO:0000256" key="1">
    <source>
        <dbReference type="ARBA" id="ARBA00004651"/>
    </source>
</evidence>
<dbReference type="InterPro" id="IPR011701">
    <property type="entry name" value="MFS"/>
</dbReference>
<keyword evidence="4 8" id="KW-0812">Transmembrane</keyword>
<feature type="transmembrane region" description="Helical" evidence="8">
    <location>
        <begin position="311"/>
        <end position="331"/>
    </location>
</feature>